<organism evidence="1 2">
    <name type="scientific">Pseudoclavibacter helvolus</name>
    <dbReference type="NCBI Taxonomy" id="255205"/>
    <lineage>
        <taxon>Bacteria</taxon>
        <taxon>Bacillati</taxon>
        <taxon>Actinomycetota</taxon>
        <taxon>Actinomycetes</taxon>
        <taxon>Micrococcales</taxon>
        <taxon>Microbacteriaceae</taxon>
        <taxon>Pseudoclavibacter</taxon>
    </lineage>
</organism>
<accession>A0A7W4UNP7</accession>
<reference evidence="1 2" key="1">
    <citation type="submission" date="2020-08" db="EMBL/GenBank/DDBJ databases">
        <title>Sequencing the genomes of 1000 actinobacteria strains.</title>
        <authorList>
            <person name="Klenk H.-P."/>
        </authorList>
    </citation>
    <scope>NUCLEOTIDE SEQUENCE [LARGE SCALE GENOMIC DNA]</scope>
    <source>
        <strain evidence="1 2">DSM 20419</strain>
    </source>
</reference>
<proteinExistence type="predicted"/>
<dbReference type="RefSeq" id="WP_235812790.1">
    <property type="nucleotide sequence ID" value="NZ_CZJS01000136.1"/>
</dbReference>
<comment type="caution">
    <text evidence="1">The sequence shown here is derived from an EMBL/GenBank/DDBJ whole genome shotgun (WGS) entry which is preliminary data.</text>
</comment>
<name>A0A7W4UNP7_9MICO</name>
<dbReference type="Gene3D" id="3.40.50.300">
    <property type="entry name" value="P-loop containing nucleotide triphosphate hydrolases"/>
    <property type="match status" value="1"/>
</dbReference>
<dbReference type="EMBL" id="JACHWJ010000002">
    <property type="protein sequence ID" value="MBB2957789.1"/>
    <property type="molecule type" value="Genomic_DNA"/>
</dbReference>
<dbReference type="SUPFAM" id="SSF52540">
    <property type="entry name" value="P-loop containing nucleoside triphosphate hydrolases"/>
    <property type="match status" value="1"/>
</dbReference>
<dbReference type="NCBIfam" id="NF005115">
    <property type="entry name" value="PRK06547.1"/>
    <property type="match status" value="1"/>
</dbReference>
<protein>
    <submittedName>
        <fullName evidence="1">Uncharacterized protein</fullName>
    </submittedName>
</protein>
<dbReference type="AlphaFoldDB" id="A0A7W4UNP7"/>
<keyword evidence="2" id="KW-1185">Reference proteome</keyword>
<sequence length="186" mass="20053">MNAAAEMLDRVLADVEADGSRPVVLIDGGSGSGKTTLAGELLAEFQARGFGGAQLVSLDDAYPGWGGLAAASQAVHRDMLRTEHPGYESWDWAADAPGPWRDIDGSAPLIIEGCGSLSRESAPLATTSVWIELDEAHRKPRALSRPGDVGVFEEFWEMWAAQEREHWRRNAPFLLADVVVEVSPDA</sequence>
<evidence type="ECO:0000313" key="2">
    <source>
        <dbReference type="Proteomes" id="UP000545286"/>
    </source>
</evidence>
<dbReference type="InterPro" id="IPR027417">
    <property type="entry name" value="P-loop_NTPase"/>
</dbReference>
<gene>
    <name evidence="1" type="ORF">FHX72_001926</name>
</gene>
<evidence type="ECO:0000313" key="1">
    <source>
        <dbReference type="EMBL" id="MBB2957789.1"/>
    </source>
</evidence>
<dbReference type="Proteomes" id="UP000545286">
    <property type="component" value="Unassembled WGS sequence"/>
</dbReference>